<dbReference type="InterPro" id="IPR043502">
    <property type="entry name" value="DNA/RNA_pol_sf"/>
</dbReference>
<reference evidence="3" key="2">
    <citation type="submission" date="2025-08" db="UniProtKB">
        <authorList>
            <consortium name="RefSeq"/>
        </authorList>
    </citation>
    <scope>IDENTIFICATION</scope>
    <source>
        <tissue evidence="3">Leaf</tissue>
    </source>
</reference>
<dbReference type="GeneID" id="108820254"/>
<feature type="domain" description="Reverse transcriptase" evidence="1">
    <location>
        <begin position="36"/>
        <end position="306"/>
    </location>
</feature>
<proteinExistence type="predicted"/>
<protein>
    <submittedName>
        <fullName evidence="3">Uncharacterized protein LOC108820254</fullName>
    </submittedName>
</protein>
<evidence type="ECO:0000313" key="3">
    <source>
        <dbReference type="RefSeq" id="XP_056848898.1"/>
    </source>
</evidence>
<dbReference type="Proteomes" id="UP000504610">
    <property type="component" value="Chromosome 8"/>
</dbReference>
<dbReference type="PANTHER" id="PTHR46890:SF48">
    <property type="entry name" value="RNA-DIRECTED DNA POLYMERASE"/>
    <property type="match status" value="1"/>
</dbReference>
<dbReference type="InterPro" id="IPR052343">
    <property type="entry name" value="Retrotransposon-Effector_Assoc"/>
</dbReference>
<dbReference type="SUPFAM" id="SSF56672">
    <property type="entry name" value="DNA/RNA polymerases"/>
    <property type="match status" value="1"/>
</dbReference>
<dbReference type="InterPro" id="IPR000477">
    <property type="entry name" value="RT_dom"/>
</dbReference>
<evidence type="ECO:0000313" key="2">
    <source>
        <dbReference type="Proteomes" id="UP000504610"/>
    </source>
</evidence>
<dbReference type="PANTHER" id="PTHR46890">
    <property type="entry name" value="NON-LTR RETROLELEMENT REVERSE TRANSCRIPTASE-LIKE PROTEIN-RELATED"/>
    <property type="match status" value="1"/>
</dbReference>
<dbReference type="PROSITE" id="PS50878">
    <property type="entry name" value="RT_POL"/>
    <property type="match status" value="1"/>
</dbReference>
<dbReference type="RefSeq" id="XP_056848898.1">
    <property type="nucleotide sequence ID" value="XM_056992918.1"/>
</dbReference>
<dbReference type="KEGG" id="rsz:108820254"/>
<sequence>MKLNANKTPGADGYTSGFFKAGWALLGSEVISSISAFLYTGFLPSATNATVLCLVPKRPGASSISDYRPISCCNTLNKVISKLLVHRLKPILPALILPNQTAFVQGRLLVENTVLAAEIIHGYHRNKGPKRMVIKVDIAKAFDTISWDFIFTCLESLEIPYDFIRWLQACVCTPSFCVGYNGTVQGYFKSKRGLRQGDPLSPCLFVIAMNYLSTLLDKAAAEGKFGYHYRCAESKLTHLCFADDLLIFTEGSIQSIQGVLDVLSDFQSRSGLATSISKTCFFSCGLSHIEVEQIKQASNLTHGELLIRKSEVLLDGQLSAQIEKYSLPLDQEANRRWEIMSLLDRQLDAFWNAVVADLVVDGAWSLPPARSEQQVSLYSFISTITLSETNQNIWNPWGIPKHSFLMWLFVLNRCPTRDRLINWGLPTAPNCLLCNALAESRDHLFFQCPFAWSVWLTVAAKCNLTPLPTWNQTMLALQSLCCARRQKILTLLACQATVYLLWTERNNRLHRQVFRSSDSIVSFVSTTIRTKIASMREASPALSSSMFAIWSA</sequence>
<accession>A0A9W3CBU4</accession>
<dbReference type="AlphaFoldDB" id="A0A9W3CBU4"/>
<dbReference type="Pfam" id="PF00078">
    <property type="entry name" value="RVT_1"/>
    <property type="match status" value="1"/>
</dbReference>
<reference evidence="2" key="1">
    <citation type="journal article" date="2019" name="Database">
        <title>The radish genome database (RadishGD): an integrated information resource for radish genomics.</title>
        <authorList>
            <person name="Yu H.J."/>
            <person name="Baek S."/>
            <person name="Lee Y.J."/>
            <person name="Cho A."/>
            <person name="Mun J.H."/>
        </authorList>
    </citation>
    <scope>NUCLEOTIDE SEQUENCE [LARGE SCALE GENOMIC DNA]</scope>
    <source>
        <strain evidence="2">cv. WK10039</strain>
    </source>
</reference>
<dbReference type="InterPro" id="IPR026960">
    <property type="entry name" value="RVT-Znf"/>
</dbReference>
<dbReference type="OrthoDB" id="1113510at2759"/>
<keyword evidence="2" id="KW-1185">Reference proteome</keyword>
<dbReference type="Pfam" id="PF13966">
    <property type="entry name" value="zf-RVT"/>
    <property type="match status" value="1"/>
</dbReference>
<organism evidence="2 3">
    <name type="scientific">Raphanus sativus</name>
    <name type="common">Radish</name>
    <name type="synonym">Raphanus raphanistrum var. sativus</name>
    <dbReference type="NCBI Taxonomy" id="3726"/>
    <lineage>
        <taxon>Eukaryota</taxon>
        <taxon>Viridiplantae</taxon>
        <taxon>Streptophyta</taxon>
        <taxon>Embryophyta</taxon>
        <taxon>Tracheophyta</taxon>
        <taxon>Spermatophyta</taxon>
        <taxon>Magnoliopsida</taxon>
        <taxon>eudicotyledons</taxon>
        <taxon>Gunneridae</taxon>
        <taxon>Pentapetalae</taxon>
        <taxon>rosids</taxon>
        <taxon>malvids</taxon>
        <taxon>Brassicales</taxon>
        <taxon>Brassicaceae</taxon>
        <taxon>Brassiceae</taxon>
        <taxon>Raphanus</taxon>
    </lineage>
</organism>
<name>A0A9W3CBU4_RAPSA</name>
<gene>
    <name evidence="3" type="primary">LOC108820254</name>
</gene>
<dbReference type="CDD" id="cd01650">
    <property type="entry name" value="RT_nLTR_like"/>
    <property type="match status" value="1"/>
</dbReference>
<evidence type="ECO:0000259" key="1">
    <source>
        <dbReference type="PROSITE" id="PS50878"/>
    </source>
</evidence>